<feature type="region of interest" description="Disordered" evidence="1">
    <location>
        <begin position="120"/>
        <end position="142"/>
    </location>
</feature>
<sequence length="980" mass="110827">MEPIDEEAEFDIGFEVNGSETDAANDVEVSINGGTDTTGTQEGDEAAPANKGGRKKRRLTSSVWHHFRILPQKPNEKLHCECKKCGKKYLAGSENGTLADFKAALFALYDEYLLASPSNQASSSCSSGSNNEHRRETEGSHTSTLMMVIPIYEPDLEFAEELSHLDSLLVCKVSGGTDSNNNSNVQSPWPETPSIPWPEIVPRRSNPPPKGESNPRASKIPEFLKIFEEEWGDQTRQMLELLDDLRNQLVLSKFSENETKAWLQNCNEYFSILSIPESDRLEMIKPYLEDVAEIWLEAMMMLKPNITWLEVSNGFIKRLEEKMSHDEIDLGSEVSQTDSSLLEPLTSEEGGNTILSQVLNEMVGSVDDGLLLDLGDNLVMIDSVNLNEEDDFVFFKLTDEILTPIDNLRMIFFFFFEINDDEFLTVDKLSNCDDDNNVSLEHLVHDSENLNGASAALMSSTVSSCDEDVSNMNLVGHVALEDDFLFMHDIVFLDLTDEIQIDEDWVVDSEFLKEEGANAFLVCDALLSSDDDFRAFGELWNSNDNARALLEKVVANSMIFNDLYDDPVSCYRSVMSEFVVKEFLSATLFAIEPGGMINFYIRETIGKSVHSDDDILFENSDDYVFCCNLWDLIIGSMKLGDSIFATEIRKSFVGLNKIRLVKKLHELWVDRVTTFRRGTDESVVIELEFDDFGSSFKTDLCLWVGYNAFNQLTQNMGSYRGGITSERFSKKKFQLNGILNFVSSLMQLSFSRDLNLNDINPEFVILVYENIALGMIVLEQNPTLLLFLSLVLEARKWKLKPLKFAASNPEVDVHLELLIWKRIETSYSFFYLEENVKGTDEPLISITTTKMEEDVEPTAKFWQPQLSYLYMCLASVGDQNRLHRLQAPWDKVVTVFKGGTIFIYYKVKGSSATQELSTGNYIQSFLPIKFGVLAATFLLSKAITSKGNDYLILSGSRNGSCIEYYMCRFSFNRSSVEDKT</sequence>
<gene>
    <name evidence="2" type="ORF">OLC1_LOCUS2164</name>
</gene>
<dbReference type="EMBL" id="OX459118">
    <property type="protein sequence ID" value="CAI9089904.1"/>
    <property type="molecule type" value="Genomic_DNA"/>
</dbReference>
<accession>A0AAV1C5H0</accession>
<organism evidence="2 3">
    <name type="scientific">Oldenlandia corymbosa var. corymbosa</name>
    <dbReference type="NCBI Taxonomy" id="529605"/>
    <lineage>
        <taxon>Eukaryota</taxon>
        <taxon>Viridiplantae</taxon>
        <taxon>Streptophyta</taxon>
        <taxon>Embryophyta</taxon>
        <taxon>Tracheophyta</taxon>
        <taxon>Spermatophyta</taxon>
        <taxon>Magnoliopsida</taxon>
        <taxon>eudicotyledons</taxon>
        <taxon>Gunneridae</taxon>
        <taxon>Pentapetalae</taxon>
        <taxon>asterids</taxon>
        <taxon>lamiids</taxon>
        <taxon>Gentianales</taxon>
        <taxon>Rubiaceae</taxon>
        <taxon>Rubioideae</taxon>
        <taxon>Spermacoceae</taxon>
        <taxon>Hedyotis-Oldenlandia complex</taxon>
        <taxon>Oldenlandia</taxon>
    </lineage>
</organism>
<evidence type="ECO:0000313" key="2">
    <source>
        <dbReference type="EMBL" id="CAI9089904.1"/>
    </source>
</evidence>
<feature type="compositionally biased region" description="Low complexity" evidence="1">
    <location>
        <begin position="120"/>
        <end position="130"/>
    </location>
</feature>
<feature type="region of interest" description="Disordered" evidence="1">
    <location>
        <begin position="30"/>
        <end position="59"/>
    </location>
</feature>
<evidence type="ECO:0000256" key="1">
    <source>
        <dbReference type="SAM" id="MobiDB-lite"/>
    </source>
</evidence>
<reference evidence="2" key="1">
    <citation type="submission" date="2023-03" db="EMBL/GenBank/DDBJ databases">
        <authorList>
            <person name="Julca I."/>
        </authorList>
    </citation>
    <scope>NUCLEOTIDE SEQUENCE</scope>
</reference>
<proteinExistence type="predicted"/>
<dbReference type="AlphaFoldDB" id="A0AAV1C5H0"/>
<feature type="compositionally biased region" description="Polar residues" evidence="1">
    <location>
        <begin position="179"/>
        <end position="189"/>
    </location>
</feature>
<keyword evidence="3" id="KW-1185">Reference proteome</keyword>
<feature type="region of interest" description="Disordered" evidence="1">
    <location>
        <begin position="179"/>
        <end position="217"/>
    </location>
</feature>
<dbReference type="Proteomes" id="UP001161247">
    <property type="component" value="Chromosome 1"/>
</dbReference>
<evidence type="ECO:0000313" key="3">
    <source>
        <dbReference type="Proteomes" id="UP001161247"/>
    </source>
</evidence>
<protein>
    <submittedName>
        <fullName evidence="2">OLC1v1024556C1</fullName>
    </submittedName>
</protein>
<name>A0AAV1C5H0_OLDCO</name>